<dbReference type="PANTHER" id="PTHR14025:SF20">
    <property type="entry name" value="FANCONI ANEMIA GROUP M PROTEIN"/>
    <property type="match status" value="1"/>
</dbReference>
<evidence type="ECO:0000256" key="1">
    <source>
        <dbReference type="ARBA" id="ARBA00022741"/>
    </source>
</evidence>
<dbReference type="SUPFAM" id="SSF52540">
    <property type="entry name" value="P-loop containing nucleoside triphosphate hydrolases"/>
    <property type="match status" value="1"/>
</dbReference>
<evidence type="ECO:0000256" key="3">
    <source>
        <dbReference type="ARBA" id="ARBA00022801"/>
    </source>
</evidence>
<dbReference type="SMART" id="SM00487">
    <property type="entry name" value="DEXDc"/>
    <property type="match status" value="1"/>
</dbReference>
<evidence type="ECO:0000256" key="4">
    <source>
        <dbReference type="ARBA" id="ARBA00022806"/>
    </source>
</evidence>
<dbReference type="InterPro" id="IPR011335">
    <property type="entry name" value="Restrct_endonuc-II-like"/>
</dbReference>
<evidence type="ECO:0000313" key="12">
    <source>
        <dbReference type="Proteomes" id="UP000218164"/>
    </source>
</evidence>
<evidence type="ECO:0000259" key="9">
    <source>
        <dbReference type="PROSITE" id="PS51192"/>
    </source>
</evidence>
<dbReference type="FunFam" id="3.40.50.300:FF:001992">
    <property type="entry name" value="ATP-dependent RNA helicase, putative"/>
    <property type="match status" value="1"/>
</dbReference>
<reference evidence="11 12" key="1">
    <citation type="journal article" date="2017" name="BMC Genomics">
        <title>Genomic analysis of methanogenic archaea reveals a shift towards energy conservation.</title>
        <authorList>
            <person name="Gilmore S.P."/>
            <person name="Henske J.K."/>
            <person name="Sexton J.A."/>
            <person name="Solomon K.V."/>
            <person name="Seppala S."/>
            <person name="Yoo J.I."/>
            <person name="Huyett L.M."/>
            <person name="Pressman A."/>
            <person name="Cogan J.Z."/>
            <person name="Kivenson V."/>
            <person name="Peng X."/>
            <person name="Tan Y."/>
            <person name="Valentine D.L."/>
            <person name="O'Malley M.A."/>
        </authorList>
    </citation>
    <scope>NUCLEOTIDE SEQUENCE [LARGE SCALE GENOMIC DNA]</scope>
    <source>
        <strain evidence="11 12">MC-15</strain>
    </source>
</reference>
<protein>
    <submittedName>
        <fullName evidence="11">Hef nuclease</fullName>
    </submittedName>
</protein>
<dbReference type="InterPro" id="IPR003583">
    <property type="entry name" value="Hlx-hairpin-Hlx_DNA-bd_motif"/>
</dbReference>
<dbReference type="CDD" id="cd12089">
    <property type="entry name" value="Hef_ID"/>
    <property type="match status" value="1"/>
</dbReference>
<dbReference type="InterPro" id="IPR010994">
    <property type="entry name" value="RuvA_2-like"/>
</dbReference>
<dbReference type="SMART" id="SM00278">
    <property type="entry name" value="HhH1"/>
    <property type="match status" value="2"/>
</dbReference>
<evidence type="ECO:0000256" key="8">
    <source>
        <dbReference type="SAM" id="MobiDB-lite"/>
    </source>
</evidence>
<keyword evidence="2" id="KW-0227">DNA damage</keyword>
<sequence length="965" mass="108493">MNESLFPEKPGFMKHPLIKPDTVEQRLYQLNLAGKALEGSSLVVLPTGLGKTIIALFVIVSRLQRFGGKVLILSPTKPLVEQHASFFKNVMALPEEEVLTFTGSIAPAEREKLWAQGKVIVSTPQVIENDLLTKRISLEDVSHITFDEAHRAVGNYAYTFIAEKYFESAKNPHVLGITASPGSSDEKISEVCQALHVENVSVKTEKDRDVRPYVQEKEIEWFQVHLPSEMAEIRGHLEKIFDDRLGTIRGLGFSPGSGKYVSKKDLLLFQKKLQGEIRVGGDPAVFTAISVLAEMVKVNHAVEMVETQGLGPLRKYLEKLDAEASSSSASKASKRLMDDLYMRKTLYRVKECEVEHPKLELARKLVFEQLKGSPDSRVIVFTNYRDTAEIVVNALSGVPGIVPIRFVGQASRRKDKGLTQKQQVEVLDKFRAGEYNVLVATSVAEEGLDIPSTDLVLFYEPIPSEIRSIQRKGRTGRQHKGRVIILVTKGTRDEAYYWSSKSKEKRMLNSMHGLEALLEPKNSKQSLKLSDFESEAFIPNYTQNKAENETKINNRFKNANISRENKGPVQESSNLAVNTSGFVDSGDKTIESSFFMDSRNRAIDSSSFADIEGKAVDVKYLTLDRGSLGLTIDSSDMATAGSDRNRVSEEINEDNCGVGKEERKENRSWKEREIGEEQKNKEKNREERSREERSREERSREERSREEKNREENVKEGQKTFVYFETLSGKKKEYAPEVATELSEIGISPESLKMVVDYREAKSGVANTLDKLGVEVIFTTLEIGDYVVSDRLAVERKRTDDFVNSLVDGKRNLFAQLSNLTRVYEKPVLIIEGTELFTSRQINPNAIYGSLVSIAIDFGVSLLYSRDEEETAAILKMLAKREQMENKREVNPHGKKSTSTLTEQQEYLVSAIADIGPKAARNLLLHFGSVEAIMKSNAKELKKVKLIGPKRAAKIRELLETPYKG</sequence>
<evidence type="ECO:0000313" key="11">
    <source>
        <dbReference type="EMBL" id="PAV10773.1"/>
    </source>
</evidence>
<keyword evidence="5" id="KW-0067">ATP-binding</keyword>
<dbReference type="Gene3D" id="3.40.50.300">
    <property type="entry name" value="P-loop containing nucleotide triphosphate hydrolases"/>
    <property type="match status" value="2"/>
</dbReference>
<dbReference type="SUPFAM" id="SSF52980">
    <property type="entry name" value="Restriction endonuclease-like"/>
    <property type="match status" value="1"/>
</dbReference>
<feature type="domain" description="Helicase C-terminal" evidence="10">
    <location>
        <begin position="358"/>
        <end position="535"/>
    </location>
</feature>
<dbReference type="InterPro" id="IPR006166">
    <property type="entry name" value="ERCC4_domain"/>
</dbReference>
<keyword evidence="4" id="KW-0347">Helicase</keyword>
<feature type="domain" description="Helicase ATP-binding" evidence="9">
    <location>
        <begin position="32"/>
        <end position="199"/>
    </location>
</feature>
<proteinExistence type="predicted"/>
<keyword evidence="7" id="KW-0234">DNA repair</keyword>
<dbReference type="EMBL" id="LMVP01000544">
    <property type="protein sequence ID" value="PAV10773.1"/>
    <property type="molecule type" value="Genomic_DNA"/>
</dbReference>
<dbReference type="Gene3D" id="1.20.1320.20">
    <property type="entry name" value="hef helicase domain"/>
    <property type="match status" value="1"/>
</dbReference>
<dbReference type="Pfam" id="PF14520">
    <property type="entry name" value="HHH_5"/>
    <property type="match status" value="1"/>
</dbReference>
<dbReference type="PROSITE" id="PS51194">
    <property type="entry name" value="HELICASE_CTER"/>
    <property type="match status" value="1"/>
</dbReference>
<accession>A0A2A2HNH4</accession>
<dbReference type="SMART" id="SM00490">
    <property type="entry name" value="HELICc"/>
    <property type="match status" value="1"/>
</dbReference>
<dbReference type="InterPro" id="IPR041755">
    <property type="entry name" value="Hef_ID"/>
</dbReference>
<dbReference type="Pfam" id="PF00271">
    <property type="entry name" value="Helicase_C"/>
    <property type="match status" value="1"/>
</dbReference>
<feature type="compositionally biased region" description="Basic and acidic residues" evidence="8">
    <location>
        <begin position="659"/>
        <end position="715"/>
    </location>
</feature>
<dbReference type="GO" id="GO:0003677">
    <property type="term" value="F:DNA binding"/>
    <property type="evidence" value="ECO:0007669"/>
    <property type="project" value="UniProtKB-KW"/>
</dbReference>
<dbReference type="Proteomes" id="UP000218164">
    <property type="component" value="Unassembled WGS sequence"/>
</dbReference>
<dbReference type="Gene3D" id="1.10.150.20">
    <property type="entry name" value="5' to 3' exonuclease, C-terminal subdomain"/>
    <property type="match status" value="1"/>
</dbReference>
<keyword evidence="1" id="KW-0547">Nucleotide-binding</keyword>
<dbReference type="OrthoDB" id="9764at2157"/>
<organism evidence="11 12">
    <name type="scientific">Methanosarcina spelaei</name>
    <dbReference type="NCBI Taxonomy" id="1036679"/>
    <lineage>
        <taxon>Archaea</taxon>
        <taxon>Methanobacteriati</taxon>
        <taxon>Methanobacteriota</taxon>
        <taxon>Stenosarchaea group</taxon>
        <taxon>Methanomicrobia</taxon>
        <taxon>Methanosarcinales</taxon>
        <taxon>Methanosarcinaceae</taxon>
        <taxon>Methanosarcina</taxon>
    </lineage>
</organism>
<dbReference type="SUPFAM" id="SSF47781">
    <property type="entry name" value="RuvA domain 2-like"/>
    <property type="match status" value="1"/>
</dbReference>
<feature type="region of interest" description="Disordered" evidence="8">
    <location>
        <begin position="631"/>
        <end position="715"/>
    </location>
</feature>
<dbReference type="InterPro" id="IPR001650">
    <property type="entry name" value="Helicase_C-like"/>
</dbReference>
<dbReference type="GO" id="GO:0016787">
    <property type="term" value="F:hydrolase activity"/>
    <property type="evidence" value="ECO:0007669"/>
    <property type="project" value="UniProtKB-KW"/>
</dbReference>
<dbReference type="NCBIfam" id="NF010337">
    <property type="entry name" value="PRK13766.1"/>
    <property type="match status" value="1"/>
</dbReference>
<evidence type="ECO:0000256" key="6">
    <source>
        <dbReference type="ARBA" id="ARBA00023125"/>
    </source>
</evidence>
<evidence type="ECO:0000256" key="7">
    <source>
        <dbReference type="ARBA" id="ARBA00023204"/>
    </source>
</evidence>
<dbReference type="SMART" id="SM00891">
    <property type="entry name" value="ERCC4"/>
    <property type="match status" value="1"/>
</dbReference>
<dbReference type="Pfam" id="PF21210">
    <property type="entry name" value="RNA_helicase_helical"/>
    <property type="match status" value="1"/>
</dbReference>
<keyword evidence="12" id="KW-1185">Reference proteome</keyword>
<comment type="caution">
    <text evidence="11">The sequence shown here is derived from an EMBL/GenBank/DDBJ whole genome shotgun (WGS) entry which is preliminary data.</text>
</comment>
<dbReference type="InterPro" id="IPR011545">
    <property type="entry name" value="DEAD/DEAH_box_helicase_dom"/>
</dbReference>
<evidence type="ECO:0000259" key="10">
    <source>
        <dbReference type="PROSITE" id="PS51194"/>
    </source>
</evidence>
<name>A0A2A2HNH4_9EURY</name>
<dbReference type="PANTHER" id="PTHR14025">
    <property type="entry name" value="FANCONI ANEMIA GROUP M FANCM FAMILY MEMBER"/>
    <property type="match status" value="1"/>
</dbReference>
<dbReference type="PROSITE" id="PS51192">
    <property type="entry name" value="HELICASE_ATP_BIND_1"/>
    <property type="match status" value="1"/>
</dbReference>
<dbReference type="RefSeq" id="WP_095646027.1">
    <property type="nucleotide sequence ID" value="NZ_LMVP01000544.1"/>
</dbReference>
<dbReference type="GO" id="GO:0005524">
    <property type="term" value="F:ATP binding"/>
    <property type="evidence" value="ECO:0007669"/>
    <property type="project" value="UniProtKB-KW"/>
</dbReference>
<dbReference type="InterPro" id="IPR014001">
    <property type="entry name" value="Helicase_ATP-bd"/>
</dbReference>
<dbReference type="InterPro" id="IPR027417">
    <property type="entry name" value="P-loop_NTPase"/>
</dbReference>
<evidence type="ECO:0000256" key="5">
    <source>
        <dbReference type="ARBA" id="ARBA00022840"/>
    </source>
</evidence>
<evidence type="ECO:0000256" key="2">
    <source>
        <dbReference type="ARBA" id="ARBA00022763"/>
    </source>
</evidence>
<dbReference type="AlphaFoldDB" id="A0A2A2HNH4"/>
<keyword evidence="6" id="KW-0238">DNA-binding</keyword>
<dbReference type="GO" id="GO:0140097">
    <property type="term" value="F:catalytic activity, acting on DNA"/>
    <property type="evidence" value="ECO:0007669"/>
    <property type="project" value="UniProtKB-ARBA"/>
</dbReference>
<dbReference type="Pfam" id="PF00270">
    <property type="entry name" value="DEAD"/>
    <property type="match status" value="1"/>
</dbReference>
<keyword evidence="3" id="KW-0378">Hydrolase</keyword>
<dbReference type="GO" id="GO:0004518">
    <property type="term" value="F:nuclease activity"/>
    <property type="evidence" value="ECO:0007669"/>
    <property type="project" value="InterPro"/>
</dbReference>
<dbReference type="GO" id="GO:0006281">
    <property type="term" value="P:DNA repair"/>
    <property type="evidence" value="ECO:0007669"/>
    <property type="project" value="UniProtKB-KW"/>
</dbReference>
<dbReference type="CDD" id="cd20075">
    <property type="entry name" value="XPF_nuclease_XPF_arch"/>
    <property type="match status" value="1"/>
</dbReference>
<dbReference type="Gene3D" id="3.40.50.10130">
    <property type="match status" value="1"/>
</dbReference>
<dbReference type="Pfam" id="PF02732">
    <property type="entry name" value="ERCC4"/>
    <property type="match status" value="1"/>
</dbReference>
<gene>
    <name evidence="11" type="ORF">ASJ81_12555</name>
</gene>
<dbReference type="GO" id="GO:0004386">
    <property type="term" value="F:helicase activity"/>
    <property type="evidence" value="ECO:0007669"/>
    <property type="project" value="UniProtKB-KW"/>
</dbReference>